<feature type="transmembrane region" description="Helical" evidence="6">
    <location>
        <begin position="194"/>
        <end position="218"/>
    </location>
</feature>
<comment type="caution">
    <text evidence="8">The sequence shown here is derived from an EMBL/GenBank/DDBJ whole genome shotgun (WGS) entry which is preliminary data.</text>
</comment>
<dbReference type="InterPro" id="IPR006634">
    <property type="entry name" value="TLC-dom"/>
</dbReference>
<dbReference type="InterPro" id="IPR040327">
    <property type="entry name" value="At5g14285-like"/>
</dbReference>
<evidence type="ECO:0000256" key="3">
    <source>
        <dbReference type="ARBA" id="ARBA00022989"/>
    </source>
</evidence>
<comment type="subcellular location">
    <subcellularLocation>
        <location evidence="1">Membrane</location>
        <topology evidence="1">Multi-pass membrane protein</topology>
    </subcellularLocation>
</comment>
<dbReference type="GO" id="GO:0016020">
    <property type="term" value="C:membrane"/>
    <property type="evidence" value="ECO:0007669"/>
    <property type="project" value="UniProtKB-SubCell"/>
</dbReference>
<dbReference type="PANTHER" id="PTHR31766:SF2">
    <property type="entry name" value="GLABROUS1 ENHANCER-BINDING PROTEIN-LIKE 2"/>
    <property type="match status" value="1"/>
</dbReference>
<sequence>MFLFLYTIGYFVVFRSWDSKIRPEASSCFISFFHGTPVVFLAALSLLSSDCQNPNFASPNTPLQNLTLEFSISYFLADLVHFLIFNPTDFLFIGHHLATLFVIITCRFLVLHGASAILVLLILAEVTSFCQNTWTLASARRKDVVRAEELYDFLSPPFYAFYSVVRGFLAPLFVYQMGVFYISGKADIVIPKWVWLSWMVVVCSAISVSILWISNLWIELYRERTSHKDKKVR</sequence>
<dbReference type="Pfam" id="PF03798">
    <property type="entry name" value="TRAM_LAG1_CLN8"/>
    <property type="match status" value="1"/>
</dbReference>
<name>A0AAN8ULY4_9MAGN</name>
<feature type="domain" description="TLC" evidence="7">
    <location>
        <begin position="20"/>
        <end position="230"/>
    </location>
</feature>
<keyword evidence="4 5" id="KW-0472">Membrane</keyword>
<dbReference type="AlphaFoldDB" id="A0AAN8ULY4"/>
<evidence type="ECO:0000256" key="5">
    <source>
        <dbReference type="PROSITE-ProRule" id="PRU00205"/>
    </source>
</evidence>
<feature type="transmembrane region" description="Helical" evidence="6">
    <location>
        <begin position="159"/>
        <end position="182"/>
    </location>
</feature>
<gene>
    <name evidence="8" type="ORF">RJ641_022619</name>
</gene>
<evidence type="ECO:0000256" key="2">
    <source>
        <dbReference type="ARBA" id="ARBA00022692"/>
    </source>
</evidence>
<organism evidence="8 9">
    <name type="scientific">Dillenia turbinata</name>
    <dbReference type="NCBI Taxonomy" id="194707"/>
    <lineage>
        <taxon>Eukaryota</taxon>
        <taxon>Viridiplantae</taxon>
        <taxon>Streptophyta</taxon>
        <taxon>Embryophyta</taxon>
        <taxon>Tracheophyta</taxon>
        <taxon>Spermatophyta</taxon>
        <taxon>Magnoliopsida</taxon>
        <taxon>eudicotyledons</taxon>
        <taxon>Gunneridae</taxon>
        <taxon>Pentapetalae</taxon>
        <taxon>Dilleniales</taxon>
        <taxon>Dilleniaceae</taxon>
        <taxon>Dillenia</taxon>
    </lineage>
</organism>
<feature type="transmembrane region" description="Helical" evidence="6">
    <location>
        <begin position="25"/>
        <end position="46"/>
    </location>
</feature>
<proteinExistence type="predicted"/>
<evidence type="ECO:0000313" key="8">
    <source>
        <dbReference type="EMBL" id="KAK6913018.1"/>
    </source>
</evidence>
<feature type="transmembrane region" description="Helical" evidence="6">
    <location>
        <begin position="66"/>
        <end position="85"/>
    </location>
</feature>
<dbReference type="PROSITE" id="PS50922">
    <property type="entry name" value="TLC"/>
    <property type="match status" value="1"/>
</dbReference>
<dbReference type="Proteomes" id="UP001370490">
    <property type="component" value="Unassembled WGS sequence"/>
</dbReference>
<protein>
    <recommendedName>
        <fullName evidence="7">TLC domain-containing protein</fullName>
    </recommendedName>
</protein>
<dbReference type="EMBL" id="JBAMMX010000027">
    <property type="protein sequence ID" value="KAK6913018.1"/>
    <property type="molecule type" value="Genomic_DNA"/>
</dbReference>
<evidence type="ECO:0000256" key="4">
    <source>
        <dbReference type="ARBA" id="ARBA00023136"/>
    </source>
</evidence>
<evidence type="ECO:0000256" key="6">
    <source>
        <dbReference type="SAM" id="Phobius"/>
    </source>
</evidence>
<evidence type="ECO:0000256" key="1">
    <source>
        <dbReference type="ARBA" id="ARBA00004141"/>
    </source>
</evidence>
<feature type="transmembrane region" description="Helical" evidence="6">
    <location>
        <begin position="97"/>
        <end position="124"/>
    </location>
</feature>
<evidence type="ECO:0000313" key="9">
    <source>
        <dbReference type="Proteomes" id="UP001370490"/>
    </source>
</evidence>
<keyword evidence="3 6" id="KW-1133">Transmembrane helix</keyword>
<dbReference type="SMART" id="SM00724">
    <property type="entry name" value="TLC"/>
    <property type="match status" value="1"/>
</dbReference>
<reference evidence="8 9" key="1">
    <citation type="submission" date="2023-12" db="EMBL/GenBank/DDBJ databases">
        <title>A high-quality genome assembly for Dillenia turbinata (Dilleniales).</title>
        <authorList>
            <person name="Chanderbali A."/>
        </authorList>
    </citation>
    <scope>NUCLEOTIDE SEQUENCE [LARGE SCALE GENOMIC DNA]</scope>
    <source>
        <strain evidence="8">LSX21</strain>
        <tissue evidence="8">Leaf</tissue>
    </source>
</reference>
<keyword evidence="2 5" id="KW-0812">Transmembrane</keyword>
<keyword evidence="9" id="KW-1185">Reference proteome</keyword>
<dbReference type="PANTHER" id="PTHR31766">
    <property type="entry name" value="GLABROUS1 ENHANCER-BINDING PROTEIN-LIKE 2"/>
    <property type="match status" value="1"/>
</dbReference>
<accession>A0AAN8ULY4</accession>
<evidence type="ECO:0000259" key="7">
    <source>
        <dbReference type="PROSITE" id="PS50922"/>
    </source>
</evidence>